<dbReference type="Proteomes" id="UP000245626">
    <property type="component" value="Unassembled WGS sequence"/>
</dbReference>
<organism evidence="1 2">
    <name type="scientific">Violaceomyces palustris</name>
    <dbReference type="NCBI Taxonomy" id="1673888"/>
    <lineage>
        <taxon>Eukaryota</taxon>
        <taxon>Fungi</taxon>
        <taxon>Dikarya</taxon>
        <taxon>Basidiomycota</taxon>
        <taxon>Ustilaginomycotina</taxon>
        <taxon>Ustilaginomycetes</taxon>
        <taxon>Violaceomycetales</taxon>
        <taxon>Violaceomycetaceae</taxon>
        <taxon>Violaceomyces</taxon>
    </lineage>
</organism>
<evidence type="ECO:0000313" key="1">
    <source>
        <dbReference type="EMBL" id="PWN49308.1"/>
    </source>
</evidence>
<gene>
    <name evidence="1" type="ORF">IE53DRAFT_388497</name>
</gene>
<keyword evidence="2" id="KW-1185">Reference proteome</keyword>
<accession>A0ACD0NTY2</accession>
<name>A0ACD0NTY2_9BASI</name>
<reference evidence="1 2" key="1">
    <citation type="journal article" date="2018" name="Mol. Biol. Evol.">
        <title>Broad Genomic Sampling Reveals a Smut Pathogenic Ancestry of the Fungal Clade Ustilaginomycotina.</title>
        <authorList>
            <person name="Kijpornyongpan T."/>
            <person name="Mondo S.J."/>
            <person name="Barry K."/>
            <person name="Sandor L."/>
            <person name="Lee J."/>
            <person name="Lipzen A."/>
            <person name="Pangilinan J."/>
            <person name="LaButti K."/>
            <person name="Hainaut M."/>
            <person name="Henrissat B."/>
            <person name="Grigoriev I.V."/>
            <person name="Spatafora J.W."/>
            <person name="Aime M.C."/>
        </authorList>
    </citation>
    <scope>NUCLEOTIDE SEQUENCE [LARGE SCALE GENOMIC DNA]</scope>
    <source>
        <strain evidence="1 2">SA 807</strain>
    </source>
</reference>
<proteinExistence type="predicted"/>
<sequence>MDSSLSTPMGWQEYAANRCSQLSASQADSQRLSQTSAFPISPPATADSSPCRSVLECNQLSQLSQQSSMPPPFASSSSSMQEQSSKSLLLNQATASASASALSALSGNEKPFRMLGQDPTNTTALHLRMLFSETQNLVQGYGMKLSRATSDMARTRKHLEVLEEKVRAGETVRREELETLISCEHDKLREFLRTQLEASCEGVKAEIKKQSIEISSRDEEESHLVSREKTAMKHCLDRFHEIVSELMQKFGDSELFVAQKLGEIMAMQSKVNEVLHDVKEQQRLNESLLSSIKARTKNCNCGGAFSTASHASRTASKVNDDTASKQLCEYRESHPSPMRSSSDTESETGFDKASSSDRPTLPFFPSGQTFPSFQFAAGGPMQSAFAKVGRNSPFPIVPGESSKGISQYRVFQDSNVSSPPPSQIQFGRTKSKDQVASPFTKGTPLGFSSTAEYARDPSALPFSSLKASVQHGKASSLRPRKKRRLALDLDSGVFDSEQDSSFSNGYAARLRNRSKAIEKKRT</sequence>
<protein>
    <submittedName>
        <fullName evidence="1">Uncharacterized protein</fullName>
    </submittedName>
</protein>
<evidence type="ECO:0000313" key="2">
    <source>
        <dbReference type="Proteomes" id="UP000245626"/>
    </source>
</evidence>
<dbReference type="EMBL" id="KZ820069">
    <property type="protein sequence ID" value="PWN49308.1"/>
    <property type="molecule type" value="Genomic_DNA"/>
</dbReference>